<dbReference type="EMBL" id="JAECZA010000001">
    <property type="protein sequence ID" value="MBH8571515.1"/>
    <property type="molecule type" value="Genomic_DNA"/>
</dbReference>
<evidence type="ECO:0000313" key="2">
    <source>
        <dbReference type="EMBL" id="MBH8571515.1"/>
    </source>
</evidence>
<comment type="caution">
    <text evidence="2">The sequence shown here is derived from an EMBL/GenBank/DDBJ whole genome shotgun (WGS) entry which is preliminary data.</text>
</comment>
<dbReference type="Proteomes" id="UP000662314">
    <property type="component" value="Unassembled WGS sequence"/>
</dbReference>
<dbReference type="AlphaFoldDB" id="A0A8J7HWQ4"/>
<feature type="transmembrane region" description="Helical" evidence="1">
    <location>
        <begin position="81"/>
        <end position="99"/>
    </location>
</feature>
<evidence type="ECO:0000256" key="1">
    <source>
        <dbReference type="SAM" id="Phobius"/>
    </source>
</evidence>
<sequence>MESPKQSSNFRHKRVKEVFGSAIESWICQTIALSVFWSVAGIVFAKSFELVVLLVLFVAFLQLIIERRFVGAIVQRQKLKLEYFNIVFMTSLGFGVFVSDTEYSVC</sequence>
<gene>
    <name evidence="2" type="ORF">I8752_00435</name>
</gene>
<reference evidence="2 3" key="1">
    <citation type="journal article" date="2021" name="Int. J. Syst. Evol. Microbiol.">
        <title>Amazonocrinis nigriterrae gen. nov., sp. nov., Atlanticothrix silvestris gen. nov., sp. nov. and Dendronalium phyllosphericum gen. nov., sp. nov., nostocacean cyanobacteria from Brazilian environments.</title>
        <authorList>
            <person name="Alvarenga D.O."/>
            <person name="Andreote A.P.D."/>
            <person name="Branco L.H.Z."/>
            <person name="Delbaje E."/>
            <person name="Cruz R.B."/>
            <person name="Varani A.M."/>
            <person name="Fiore M.F."/>
        </authorList>
    </citation>
    <scope>NUCLEOTIDE SEQUENCE [LARGE SCALE GENOMIC DNA]</scope>
    <source>
        <strain evidence="2 3">CENA369</strain>
    </source>
</reference>
<keyword evidence="1" id="KW-0472">Membrane</keyword>
<name>A0A8J7HWQ4_9NOST</name>
<proteinExistence type="predicted"/>
<dbReference type="RefSeq" id="WP_214430347.1">
    <property type="nucleotide sequence ID" value="NZ_CAWPUQ010000001.1"/>
</dbReference>
<evidence type="ECO:0000313" key="3">
    <source>
        <dbReference type="Proteomes" id="UP000662314"/>
    </source>
</evidence>
<feature type="transmembrane region" description="Helical" evidence="1">
    <location>
        <begin position="50"/>
        <end position="69"/>
    </location>
</feature>
<protein>
    <submittedName>
        <fullName evidence="2">Uncharacterized protein</fullName>
    </submittedName>
</protein>
<organism evidence="2 3">
    <name type="scientific">Dendronalium phyllosphericum CENA369</name>
    <dbReference type="NCBI Taxonomy" id="1725256"/>
    <lineage>
        <taxon>Bacteria</taxon>
        <taxon>Bacillati</taxon>
        <taxon>Cyanobacteriota</taxon>
        <taxon>Cyanophyceae</taxon>
        <taxon>Nostocales</taxon>
        <taxon>Nostocaceae</taxon>
        <taxon>Dendronalium</taxon>
        <taxon>Dendronalium phyllosphericum</taxon>
    </lineage>
</organism>
<keyword evidence="3" id="KW-1185">Reference proteome</keyword>
<accession>A0A8J7HWQ4</accession>
<keyword evidence="1" id="KW-0812">Transmembrane</keyword>
<keyword evidence="1" id="KW-1133">Transmembrane helix</keyword>